<dbReference type="OrthoDB" id="9803735at2"/>
<dbReference type="SUPFAM" id="SSF46785">
    <property type="entry name" value="Winged helix' DNA-binding domain"/>
    <property type="match status" value="1"/>
</dbReference>
<dbReference type="InterPro" id="IPR036388">
    <property type="entry name" value="WH-like_DNA-bd_sf"/>
</dbReference>
<keyword evidence="3" id="KW-0238">DNA-binding</keyword>
<comment type="similarity">
    <text evidence="1">Belongs to the LysR transcriptional regulatory family.</text>
</comment>
<dbReference type="eggNOG" id="COG0583">
    <property type="taxonomic scope" value="Bacteria"/>
</dbReference>
<evidence type="ECO:0000256" key="2">
    <source>
        <dbReference type="ARBA" id="ARBA00023015"/>
    </source>
</evidence>
<dbReference type="InterPro" id="IPR000847">
    <property type="entry name" value="LysR_HTH_N"/>
</dbReference>
<keyword evidence="4" id="KW-0804">Transcription</keyword>
<dbReference type="CDD" id="cd05466">
    <property type="entry name" value="PBP2_LTTR_substrate"/>
    <property type="match status" value="1"/>
</dbReference>
<reference evidence="6 7" key="1">
    <citation type="submission" date="2014-07" db="EMBL/GenBank/DDBJ databases">
        <authorList>
            <person name="Urmite Genomes Urmite Genomes"/>
        </authorList>
    </citation>
    <scope>NUCLEOTIDE SEQUENCE [LARGE SCALE GENOMIC DNA]</scope>
    <source>
        <strain evidence="6 7">13MG44_air</strain>
    </source>
</reference>
<dbReference type="PANTHER" id="PTHR30419:SF28">
    <property type="entry name" value="HTH-TYPE TRANSCRIPTIONAL REGULATOR BSDA"/>
    <property type="match status" value="1"/>
</dbReference>
<accession>A0A078LYE0</accession>
<dbReference type="SUPFAM" id="SSF53850">
    <property type="entry name" value="Periplasmic binding protein-like II"/>
    <property type="match status" value="1"/>
</dbReference>
<dbReference type="Pfam" id="PF03466">
    <property type="entry name" value="LysR_substrate"/>
    <property type="match status" value="1"/>
</dbReference>
<dbReference type="GO" id="GO:0003700">
    <property type="term" value="F:DNA-binding transcription factor activity"/>
    <property type="evidence" value="ECO:0007669"/>
    <property type="project" value="InterPro"/>
</dbReference>
<dbReference type="Gene3D" id="1.10.10.10">
    <property type="entry name" value="Winged helix-like DNA-binding domain superfamily/Winged helix DNA-binding domain"/>
    <property type="match status" value="1"/>
</dbReference>
<dbReference type="GO" id="GO:0005829">
    <property type="term" value="C:cytosol"/>
    <property type="evidence" value="ECO:0007669"/>
    <property type="project" value="TreeGrafter"/>
</dbReference>
<gene>
    <name evidence="6" type="primary">gltC</name>
    <name evidence="6" type="ORF">BN1048_00138</name>
</gene>
<sequence>MDIRQLRYFIVIAEEKQVSAAAKKLFMSQPPLSQQLKNMEQSLGEKLFERSGKFLELTEAGKTLYKYAIEITQMMEEAKSEVADVGAGMDGRLSVGINTFSLSNINEVFHDFRSRFPKIKYRIQQNESSLLCYLLKEREIELAIVRLPLEINDFTLQHLYSEPFYVVTSKEKKLFKGNATLKEIGKYPLVLPSIEGLGVYYSIHEAFSKAKIQPDVIAEFSDLKLMMELVSTDFGISIVPESLLHLYSEYPVNVHKIPESESLTGDVGLIWLKDHRLSKAAQNFADMLTAAVREKPGNEELYKR</sequence>
<protein>
    <submittedName>
        <fullName evidence="6">HTH-type transcriptional regulator GltC</fullName>
    </submittedName>
</protein>
<proteinExistence type="inferred from homology"/>
<evidence type="ECO:0000313" key="6">
    <source>
        <dbReference type="EMBL" id="CDZ99019.1"/>
    </source>
</evidence>
<dbReference type="Gene3D" id="3.40.190.290">
    <property type="match status" value="1"/>
</dbReference>
<evidence type="ECO:0000259" key="5">
    <source>
        <dbReference type="PROSITE" id="PS50931"/>
    </source>
</evidence>
<keyword evidence="7" id="KW-1185">Reference proteome</keyword>
<evidence type="ECO:0000313" key="7">
    <source>
        <dbReference type="Proteomes" id="UP000044136"/>
    </source>
</evidence>
<dbReference type="STRING" id="1461582.BN1048_00138"/>
<dbReference type="PANTHER" id="PTHR30419">
    <property type="entry name" value="HTH-TYPE TRANSCRIPTIONAL REGULATOR YBHD"/>
    <property type="match status" value="1"/>
</dbReference>
<name>A0A078LYE0_9STAP</name>
<evidence type="ECO:0000256" key="1">
    <source>
        <dbReference type="ARBA" id="ARBA00009437"/>
    </source>
</evidence>
<dbReference type="HOGENOM" id="CLU_039613_6_2_9"/>
<dbReference type="FunFam" id="1.10.10.10:FF:000001">
    <property type="entry name" value="LysR family transcriptional regulator"/>
    <property type="match status" value="1"/>
</dbReference>
<dbReference type="Proteomes" id="UP000044136">
    <property type="component" value="Unassembled WGS sequence"/>
</dbReference>
<dbReference type="RefSeq" id="WP_035807450.1">
    <property type="nucleotide sequence ID" value="NZ_CCSE01000001.1"/>
</dbReference>
<dbReference type="InterPro" id="IPR005119">
    <property type="entry name" value="LysR_subst-bd"/>
</dbReference>
<keyword evidence="2" id="KW-0805">Transcription regulation</keyword>
<dbReference type="InterPro" id="IPR050950">
    <property type="entry name" value="HTH-type_LysR_regulators"/>
</dbReference>
<dbReference type="GO" id="GO:0003677">
    <property type="term" value="F:DNA binding"/>
    <property type="evidence" value="ECO:0007669"/>
    <property type="project" value="UniProtKB-KW"/>
</dbReference>
<dbReference type="AlphaFoldDB" id="A0A078LYE0"/>
<dbReference type="InterPro" id="IPR036390">
    <property type="entry name" value="WH_DNA-bd_sf"/>
</dbReference>
<dbReference type="Pfam" id="PF00126">
    <property type="entry name" value="HTH_1"/>
    <property type="match status" value="1"/>
</dbReference>
<evidence type="ECO:0000256" key="3">
    <source>
        <dbReference type="ARBA" id="ARBA00023125"/>
    </source>
</evidence>
<organism evidence="6 7">
    <name type="scientific">Jeotgalicoccus saudimassiliensis</name>
    <dbReference type="NCBI Taxonomy" id="1461582"/>
    <lineage>
        <taxon>Bacteria</taxon>
        <taxon>Bacillati</taxon>
        <taxon>Bacillota</taxon>
        <taxon>Bacilli</taxon>
        <taxon>Bacillales</taxon>
        <taxon>Staphylococcaceae</taxon>
        <taxon>Jeotgalicoccus</taxon>
    </lineage>
</organism>
<evidence type="ECO:0000256" key="4">
    <source>
        <dbReference type="ARBA" id="ARBA00023163"/>
    </source>
</evidence>
<dbReference type="PRINTS" id="PR00039">
    <property type="entry name" value="HTHLYSR"/>
</dbReference>
<feature type="domain" description="HTH lysR-type" evidence="5">
    <location>
        <begin position="1"/>
        <end position="58"/>
    </location>
</feature>
<dbReference type="PROSITE" id="PS50931">
    <property type="entry name" value="HTH_LYSR"/>
    <property type="match status" value="1"/>
</dbReference>
<dbReference type="EMBL" id="CCSE01000001">
    <property type="protein sequence ID" value="CDZ99019.1"/>
    <property type="molecule type" value="Genomic_DNA"/>
</dbReference>